<feature type="binding site" evidence="16">
    <location>
        <position position="155"/>
    </location>
    <ligand>
        <name>Mg(2+)</name>
        <dbReference type="ChEBI" id="CHEBI:18420"/>
        <label>2</label>
    </ligand>
</feature>
<dbReference type="SUPFAM" id="SSF50037">
    <property type="entry name" value="C-terminal domain of transcriptional repressors"/>
    <property type="match status" value="1"/>
</dbReference>
<dbReference type="InterPro" id="IPR008988">
    <property type="entry name" value="Transcriptional_repressor_C"/>
</dbReference>
<keyword evidence="11" id="KW-0406">Ion transport</keyword>
<dbReference type="Pfam" id="PF04023">
    <property type="entry name" value="FeoA"/>
    <property type="match status" value="1"/>
</dbReference>
<evidence type="ECO:0000256" key="1">
    <source>
        <dbReference type="ARBA" id="ARBA00003926"/>
    </source>
</evidence>
<dbReference type="InterPro" id="IPR007167">
    <property type="entry name" value="Fe-transptr_FeoA-like"/>
</dbReference>
<comment type="caution">
    <text evidence="19">The sequence shown here is derived from an EMBL/GenBank/DDBJ whole genome shotgun (WGS) entry which is preliminary data.</text>
</comment>
<dbReference type="Pfam" id="PF17910">
    <property type="entry name" value="FeoB_Cyto"/>
    <property type="match status" value="1"/>
</dbReference>
<feature type="transmembrane region" description="Helical" evidence="17">
    <location>
        <begin position="563"/>
        <end position="587"/>
    </location>
</feature>
<keyword evidence="9 17" id="KW-1133">Transmembrane helix</keyword>
<dbReference type="NCBIfam" id="TIGR00231">
    <property type="entry name" value="small_GTP"/>
    <property type="match status" value="1"/>
</dbReference>
<dbReference type="GO" id="GO:0015093">
    <property type="term" value="F:ferrous iron transmembrane transporter activity"/>
    <property type="evidence" value="ECO:0007669"/>
    <property type="project" value="UniProtKB-UniRule"/>
</dbReference>
<feature type="binding site" evidence="15">
    <location>
        <begin position="250"/>
        <end position="253"/>
    </location>
    <ligand>
        <name>GTP</name>
        <dbReference type="ChEBI" id="CHEBI:37565"/>
        <label>1</label>
    </ligand>
</feature>
<dbReference type="PANTHER" id="PTHR43185:SF1">
    <property type="entry name" value="FE(2+) TRANSPORTER FEOB"/>
    <property type="match status" value="1"/>
</dbReference>
<feature type="transmembrane region" description="Helical" evidence="17">
    <location>
        <begin position="787"/>
        <end position="807"/>
    </location>
</feature>
<evidence type="ECO:0000256" key="7">
    <source>
        <dbReference type="ARBA" id="ARBA00022692"/>
    </source>
</evidence>
<dbReference type="Pfam" id="PF07664">
    <property type="entry name" value="FeoB_C"/>
    <property type="match status" value="1"/>
</dbReference>
<feature type="transmembrane region" description="Helical" evidence="17">
    <location>
        <begin position="482"/>
        <end position="507"/>
    </location>
</feature>
<evidence type="ECO:0000256" key="6">
    <source>
        <dbReference type="ARBA" id="ARBA00022519"/>
    </source>
</evidence>
<dbReference type="PANTHER" id="PTHR43185">
    <property type="entry name" value="FERROUS IRON TRANSPORT PROTEIN B"/>
    <property type="match status" value="1"/>
</dbReference>
<dbReference type="PATRIC" id="fig|742738.3.peg.2859"/>
<dbReference type="NCBIfam" id="TIGR00437">
    <property type="entry name" value="feoB"/>
    <property type="match status" value="1"/>
</dbReference>
<gene>
    <name evidence="19" type="ORF">HMPREF9460_02782</name>
</gene>
<evidence type="ECO:0000256" key="15">
    <source>
        <dbReference type="PIRSR" id="PIRSR603373-1"/>
    </source>
</evidence>
<feature type="binding site" evidence="16">
    <location>
        <position position="158"/>
    </location>
    <ligand>
        <name>Mg(2+)</name>
        <dbReference type="ChEBI" id="CHEBI:18420"/>
        <label>2</label>
    </ligand>
</feature>
<evidence type="ECO:0000313" key="20">
    <source>
        <dbReference type="Proteomes" id="UP000029585"/>
    </source>
</evidence>
<dbReference type="InterPro" id="IPR041069">
    <property type="entry name" value="FeoB_Cyto"/>
</dbReference>
<evidence type="ECO:0000256" key="16">
    <source>
        <dbReference type="PIRSR" id="PIRSR603373-2"/>
    </source>
</evidence>
<evidence type="ECO:0000313" key="19">
    <source>
        <dbReference type="EMBL" id="KGF54482.1"/>
    </source>
</evidence>
<keyword evidence="10 17" id="KW-0408">Iron</keyword>
<evidence type="ECO:0000256" key="10">
    <source>
        <dbReference type="ARBA" id="ARBA00023004"/>
    </source>
</evidence>
<feature type="transmembrane region" description="Helical" evidence="17">
    <location>
        <begin position="527"/>
        <end position="551"/>
    </location>
</feature>
<feature type="binding site" evidence="15">
    <location>
        <begin position="190"/>
        <end position="193"/>
    </location>
    <ligand>
        <name>GTP</name>
        <dbReference type="ChEBI" id="CHEBI:37565"/>
        <label>1</label>
    </ligand>
</feature>
<dbReference type="Gene3D" id="2.30.30.90">
    <property type="match status" value="1"/>
</dbReference>
<evidence type="ECO:0000256" key="17">
    <source>
        <dbReference type="RuleBase" id="RU362098"/>
    </source>
</evidence>
<evidence type="ECO:0000259" key="18">
    <source>
        <dbReference type="PROSITE" id="PS51711"/>
    </source>
</evidence>
<keyword evidence="13 17" id="KW-0472">Membrane</keyword>
<dbReference type="InterPro" id="IPR050860">
    <property type="entry name" value="FeoB_GTPase"/>
</dbReference>
<keyword evidence="7 17" id="KW-0812">Transmembrane</keyword>
<evidence type="ECO:0000256" key="4">
    <source>
        <dbReference type="ARBA" id="ARBA00022475"/>
    </source>
</evidence>
<dbReference type="AlphaFoldDB" id="A0A096CI31"/>
<dbReference type="SMART" id="SM00899">
    <property type="entry name" value="FeoA"/>
    <property type="match status" value="1"/>
</dbReference>
<feature type="transmembrane region" description="Helical" evidence="17">
    <location>
        <begin position="651"/>
        <end position="669"/>
    </location>
</feature>
<keyword evidence="12 15" id="KW-0342">GTP-binding</keyword>
<dbReference type="EMBL" id="ADLO01000087">
    <property type="protein sequence ID" value="KGF54482.1"/>
    <property type="molecule type" value="Genomic_DNA"/>
</dbReference>
<dbReference type="eggNOG" id="COG0370">
    <property type="taxonomic scope" value="Bacteria"/>
</dbReference>
<proteinExistence type="inferred from homology"/>
<dbReference type="Gene3D" id="3.40.50.300">
    <property type="entry name" value="P-loop containing nucleotide triphosphate hydrolases"/>
    <property type="match status" value="1"/>
</dbReference>
<evidence type="ECO:0000256" key="13">
    <source>
        <dbReference type="ARBA" id="ARBA00023136"/>
    </source>
</evidence>
<feature type="transmembrane region" description="Helical" evidence="17">
    <location>
        <begin position="689"/>
        <end position="720"/>
    </location>
</feature>
<dbReference type="GO" id="GO:0046914">
    <property type="term" value="F:transition metal ion binding"/>
    <property type="evidence" value="ECO:0007669"/>
    <property type="project" value="InterPro"/>
</dbReference>
<keyword evidence="5 17" id="KW-0410">Iron transport</keyword>
<feature type="domain" description="FeoB-type G" evidence="18">
    <location>
        <begin position="137"/>
        <end position="299"/>
    </location>
</feature>
<dbReference type="InterPro" id="IPR030389">
    <property type="entry name" value="G_FEOB_dom"/>
</dbReference>
<dbReference type="Pfam" id="PF02421">
    <property type="entry name" value="FeoB_N"/>
    <property type="match status" value="1"/>
</dbReference>
<evidence type="ECO:0000256" key="2">
    <source>
        <dbReference type="ARBA" id="ARBA00004429"/>
    </source>
</evidence>
<keyword evidence="3 17" id="KW-0813">Transport</keyword>
<evidence type="ECO:0000256" key="8">
    <source>
        <dbReference type="ARBA" id="ARBA00022741"/>
    </source>
</evidence>
<evidence type="ECO:0000256" key="3">
    <source>
        <dbReference type="ARBA" id="ARBA00022448"/>
    </source>
</evidence>
<dbReference type="GO" id="GO:0005525">
    <property type="term" value="F:GTP binding"/>
    <property type="evidence" value="ECO:0007669"/>
    <property type="project" value="UniProtKB-KW"/>
</dbReference>
<feature type="binding site" evidence="16">
    <location>
        <position position="159"/>
    </location>
    <ligand>
        <name>Mg(2+)</name>
        <dbReference type="ChEBI" id="CHEBI:18420"/>
        <label>2</label>
    </ligand>
</feature>
<feature type="transmembrane region" description="Helical" evidence="17">
    <location>
        <begin position="756"/>
        <end position="775"/>
    </location>
</feature>
<dbReference type="CDD" id="cd01879">
    <property type="entry name" value="FeoB"/>
    <property type="match status" value="1"/>
</dbReference>
<evidence type="ECO:0000256" key="11">
    <source>
        <dbReference type="ARBA" id="ARBA00023065"/>
    </source>
</evidence>
<dbReference type="HOGENOM" id="CLU_013350_3_0_9"/>
<comment type="similarity">
    <text evidence="17">Belongs to the TRAFAC class TrmE-Era-EngA-EngB-Septin-like GTPase superfamily. FeoB GTPase (TC 9.A.8) family.</text>
</comment>
<accession>A0A096CI31</accession>
<keyword evidence="6" id="KW-0997">Cell inner membrane</keyword>
<dbReference type="InterPro" id="IPR027417">
    <property type="entry name" value="P-loop_NTPase"/>
</dbReference>
<feature type="transmembrane region" description="Helical" evidence="17">
    <location>
        <begin position="593"/>
        <end position="613"/>
    </location>
</feature>
<dbReference type="FunFam" id="3.40.50.300:FF:000426">
    <property type="entry name" value="Ferrous iron transport protein B"/>
    <property type="match status" value="1"/>
</dbReference>
<feature type="binding site" evidence="15">
    <location>
        <begin position="169"/>
        <end position="173"/>
    </location>
    <ligand>
        <name>GTP</name>
        <dbReference type="ChEBI" id="CHEBI:37565"/>
        <label>1</label>
    </ligand>
</feature>
<dbReference type="InterPro" id="IPR011642">
    <property type="entry name" value="Gate_dom"/>
</dbReference>
<dbReference type="InterPro" id="IPR003373">
    <property type="entry name" value="Fe2_transport_prot-B"/>
</dbReference>
<dbReference type="InterPro" id="IPR038157">
    <property type="entry name" value="FeoA_core_dom"/>
</dbReference>
<dbReference type="InterPro" id="IPR011640">
    <property type="entry name" value="Fe2_transport_prot_B_C"/>
</dbReference>
<dbReference type="PROSITE" id="PS51711">
    <property type="entry name" value="G_FEOB"/>
    <property type="match status" value="1"/>
</dbReference>
<evidence type="ECO:0000256" key="9">
    <source>
        <dbReference type="ARBA" id="ARBA00022989"/>
    </source>
</evidence>
<dbReference type="SUPFAM" id="SSF52540">
    <property type="entry name" value="P-loop containing nucleoside triphosphate hydrolases"/>
    <property type="match status" value="1"/>
</dbReference>
<dbReference type="InterPro" id="IPR005225">
    <property type="entry name" value="Small_GTP-bd"/>
</dbReference>
<evidence type="ECO:0000256" key="5">
    <source>
        <dbReference type="ARBA" id="ARBA00022496"/>
    </source>
</evidence>
<name>A0A096CI31_FLAPL</name>
<evidence type="ECO:0000256" key="14">
    <source>
        <dbReference type="NCBIfam" id="TIGR00437"/>
    </source>
</evidence>
<dbReference type="GO" id="GO:0005886">
    <property type="term" value="C:plasma membrane"/>
    <property type="evidence" value="ECO:0007669"/>
    <property type="project" value="UniProtKB-SubCell"/>
</dbReference>
<feature type="binding site" evidence="16">
    <location>
        <position position="156"/>
    </location>
    <ligand>
        <name>Mg(2+)</name>
        <dbReference type="ChEBI" id="CHEBI:18420"/>
        <label>2</label>
    </ligand>
</feature>
<comment type="function">
    <text evidence="1 17">Probable transporter of a GTP-driven Fe(2+) uptake system.</text>
</comment>
<protein>
    <recommendedName>
        <fullName evidence="14 17">Ferrous iron transport protein B</fullName>
    </recommendedName>
</protein>
<dbReference type="PRINTS" id="PR00326">
    <property type="entry name" value="GTP1OBG"/>
</dbReference>
<feature type="transmembrane region" description="Helical" evidence="17">
    <location>
        <begin position="452"/>
        <end position="475"/>
    </location>
</feature>
<dbReference type="Pfam" id="PF07670">
    <property type="entry name" value="Gate"/>
    <property type="match status" value="2"/>
</dbReference>
<sequence>MRTQTEQNERTLEEVAPGERGVILQVGNENGPVKRRLVDMGLTPGTEVTVRKVAPFGDPVELNLRGYELSLRKADAAQIRVATGAEGERRAQTRRRRIGMVQHIPDEETLRRMDADHAHEAAEHGGVPDYASHDTREMKLALVGNPNCGKTTLFNALTGSNQYVGNWPGVTVEKKEGRAQVEGKSVTVVDLPGIYSLSPYSMEEIVARDFIVGERPDAIIDIIDATNIERNLYLTAQLLELERPMVIALNFMDEVEKHGDHIDVAGLSKALGVPVIPITARSGENIQTLLEAAHRQMHVGVTIEPDDLYDGFTHQIHHKVGELIHDKAYAAHIPAHWASIKLIEGDALVEKALGLSQRERDELEAVCREYEGAYDLGDRETLIADARYQFIQTVVAQCVRRGRPLGAPTLSDRIDAIVTHKVLAIPVFLLMMLCMFALTFGPGQMLADGVDALIGGWFAGGVRSLLAAAGTAPWVEALLVDGVIAGVGGVLTFLPQIAILFLFLSFLEDSGYMARAAFIMDRLLRRFGLSGKAFIPMLMGFGCTVPAVMGARTMENEKDRRMTIMLVPFMSCSARLPVYGLLTAAFFPQYGGLVVFSLYLLGLLFAIGSGILLKKLVFQGEPAAFVLELPPYRLPTLKNIALHVWEKVKGFLVKAGTLILAMSVLLWFLQSFGFEGGTFGMVSSEESSILGFVGGLLAPLFAPLGFGTWQAAVALLTGLVAKEMVVSSMSMFYGFSVTASGAAIAAALGGTFQSPLAAYSFLVFVLLYVPCVAAVSTIRKEMNSTKWTLASIGWQLGAAWLGSFLVYQLGSLVLRVIGC</sequence>
<evidence type="ECO:0000256" key="12">
    <source>
        <dbReference type="ARBA" id="ARBA00023134"/>
    </source>
</evidence>
<feature type="transmembrane region" description="Helical" evidence="17">
    <location>
        <begin position="732"/>
        <end position="750"/>
    </location>
</feature>
<comment type="subcellular location">
    <subcellularLocation>
        <location evidence="2">Cell inner membrane</location>
        <topology evidence="2">Multi-pass membrane protein</topology>
    </subcellularLocation>
    <subcellularLocation>
        <location evidence="17">Cell membrane</location>
        <topology evidence="17">Multi-pass membrane protein</topology>
    </subcellularLocation>
</comment>
<keyword evidence="20" id="KW-1185">Reference proteome</keyword>
<organism evidence="19 20">
    <name type="scientific">Flavonifractor plautii 1_3_50AFAA</name>
    <dbReference type="NCBI Taxonomy" id="742738"/>
    <lineage>
        <taxon>Bacteria</taxon>
        <taxon>Bacillati</taxon>
        <taxon>Bacillota</taxon>
        <taxon>Clostridia</taxon>
        <taxon>Eubacteriales</taxon>
        <taxon>Oscillospiraceae</taxon>
        <taxon>Flavonifractor</taxon>
    </lineage>
</organism>
<keyword evidence="16" id="KW-0479">Metal-binding</keyword>
<dbReference type="RefSeq" id="WP_044941978.1">
    <property type="nucleotide sequence ID" value="NZ_KN174164.1"/>
</dbReference>
<dbReference type="Proteomes" id="UP000029585">
    <property type="component" value="Unassembled WGS sequence"/>
</dbReference>
<keyword evidence="16" id="KW-0460">Magnesium</keyword>
<feature type="transmembrane region" description="Helical" evidence="17">
    <location>
        <begin position="422"/>
        <end position="440"/>
    </location>
</feature>
<reference evidence="19 20" key="1">
    <citation type="submission" date="2011-08" db="EMBL/GenBank/DDBJ databases">
        <title>The Genome Sequence of Clostridium orbiscindens 1_3_50AFAA.</title>
        <authorList>
            <consortium name="The Broad Institute Genome Sequencing Platform"/>
            <person name="Earl A."/>
            <person name="Ward D."/>
            <person name="Feldgarden M."/>
            <person name="Gevers D."/>
            <person name="Daigneault M."/>
            <person name="Strauss J."/>
            <person name="Allen-Vercoe E."/>
            <person name="Young S.K."/>
            <person name="Zeng Q."/>
            <person name="Gargeya S."/>
            <person name="Fitzgerald M."/>
            <person name="Haas B."/>
            <person name="Abouelleil A."/>
            <person name="Alvarado L."/>
            <person name="Arachchi H.M."/>
            <person name="Berlin A."/>
            <person name="Brown A."/>
            <person name="Chapman S.B."/>
            <person name="Chen Z."/>
            <person name="Dunbar C."/>
            <person name="Freedman E."/>
            <person name="Gearin G."/>
            <person name="Gellesch M."/>
            <person name="Goldberg J."/>
            <person name="Griggs A."/>
            <person name="Gujja S."/>
            <person name="Heiman D."/>
            <person name="Howarth C."/>
            <person name="Larson L."/>
            <person name="Lui A."/>
            <person name="MacDonald P.J.P."/>
            <person name="Montmayeur A."/>
            <person name="Murphy C."/>
            <person name="Neiman D."/>
            <person name="Pearson M."/>
            <person name="Priest M."/>
            <person name="Roberts A."/>
            <person name="Saif S."/>
            <person name="Shea T."/>
            <person name="Shenoy N."/>
            <person name="Sisk P."/>
            <person name="Stolte C."/>
            <person name="Sykes S."/>
            <person name="Wortman J."/>
            <person name="Nusbaum C."/>
            <person name="Birren B."/>
        </authorList>
    </citation>
    <scope>NUCLEOTIDE SEQUENCE [LARGE SCALE GENOMIC DNA]</scope>
    <source>
        <strain evidence="19 20">1_3_50AFAA</strain>
    </source>
</reference>
<dbReference type="InterPro" id="IPR006073">
    <property type="entry name" value="GTP-bd"/>
</dbReference>
<keyword evidence="8 15" id="KW-0547">Nucleotide-binding</keyword>
<dbReference type="Gene3D" id="1.10.287.1770">
    <property type="match status" value="1"/>
</dbReference>
<feature type="binding site" evidence="15">
    <location>
        <begin position="144"/>
        <end position="151"/>
    </location>
    <ligand>
        <name>GTP</name>
        <dbReference type="ChEBI" id="CHEBI:37565"/>
        <label>1</label>
    </ligand>
</feature>
<keyword evidence="4" id="KW-1003">Cell membrane</keyword>